<proteinExistence type="predicted"/>
<dbReference type="Pfam" id="PF10386">
    <property type="entry name" value="DUF2441"/>
    <property type="match status" value="1"/>
</dbReference>
<dbReference type="Proteomes" id="UP000515873">
    <property type="component" value="Chromosome"/>
</dbReference>
<sequence length="170" mass="19191">MQLFHVHTSAMHCRDRPLLSEGGIVIAGASFNPYYTAIRASATRPALGITPTVIARSYRVMLREVVFEQVRSVSFPKSPSRTTCLWVSRSIEDARYWLERIPHSGEKRIYELKLEDGVIHEAHEGHLSEESENIQELEGRAFQYWSGARAATGGRELLCGGKLTVLKRHV</sequence>
<accession>A0A7G8Q3L1</accession>
<dbReference type="KEGG" id="dtl:H8F01_20405"/>
<dbReference type="AlphaFoldDB" id="A0A7G8Q3L1"/>
<dbReference type="InterPro" id="IPR018840">
    <property type="entry name" value="DUF2441"/>
</dbReference>
<dbReference type="EMBL" id="CP060412">
    <property type="protein sequence ID" value="QNK01369.1"/>
    <property type="molecule type" value="Genomic_DNA"/>
</dbReference>
<name>A0A7G8Q3L1_9GAMM</name>
<dbReference type="SUPFAM" id="SSF56399">
    <property type="entry name" value="ADP-ribosylation"/>
    <property type="match status" value="1"/>
</dbReference>
<protein>
    <submittedName>
        <fullName evidence="1">DUF2441 domain-containing protein</fullName>
    </submittedName>
</protein>
<evidence type="ECO:0000313" key="2">
    <source>
        <dbReference type="Proteomes" id="UP000515873"/>
    </source>
</evidence>
<gene>
    <name evidence="1" type="ORF">H8F01_20405</name>
</gene>
<evidence type="ECO:0000313" key="1">
    <source>
        <dbReference type="EMBL" id="QNK01369.1"/>
    </source>
</evidence>
<keyword evidence="2" id="KW-1185">Reference proteome</keyword>
<reference evidence="1 2" key="1">
    <citation type="submission" date="2020-08" db="EMBL/GenBank/DDBJ databases">
        <title>Dyella sp. G9 isolated from forest soil.</title>
        <authorList>
            <person name="Fu J."/>
            <person name="Qiu L."/>
        </authorList>
    </citation>
    <scope>NUCLEOTIDE SEQUENCE [LARGE SCALE GENOMIC DNA]</scope>
    <source>
        <strain evidence="1 2">G9</strain>
    </source>
</reference>
<organism evidence="1 2">
    <name type="scientific">Dyella telluris</name>
    <dbReference type="NCBI Taxonomy" id="2763498"/>
    <lineage>
        <taxon>Bacteria</taxon>
        <taxon>Pseudomonadati</taxon>
        <taxon>Pseudomonadota</taxon>
        <taxon>Gammaproteobacteria</taxon>
        <taxon>Lysobacterales</taxon>
        <taxon>Rhodanobacteraceae</taxon>
        <taxon>Dyella</taxon>
    </lineage>
</organism>